<dbReference type="EMBL" id="FQVI01000001">
    <property type="protein sequence ID" value="SHE35551.1"/>
    <property type="molecule type" value="Genomic_DNA"/>
</dbReference>
<evidence type="ECO:0000259" key="5">
    <source>
        <dbReference type="PROSITE" id="PS50937"/>
    </source>
</evidence>
<dbReference type="SUPFAM" id="SSF46955">
    <property type="entry name" value="Putative DNA-binding domain"/>
    <property type="match status" value="1"/>
</dbReference>
<dbReference type="InterPro" id="IPR011256">
    <property type="entry name" value="Reg_factor_effector_dom_sf"/>
</dbReference>
<evidence type="ECO:0000256" key="3">
    <source>
        <dbReference type="ARBA" id="ARBA00023125"/>
    </source>
</evidence>
<feature type="domain" description="HTH merR-type" evidence="5">
    <location>
        <begin position="6"/>
        <end position="75"/>
    </location>
</feature>
<evidence type="ECO:0000313" key="6">
    <source>
        <dbReference type="EMBL" id="SHE35551.1"/>
    </source>
</evidence>
<dbReference type="SUPFAM" id="SSF55136">
    <property type="entry name" value="Probable bacterial effector-binding domain"/>
    <property type="match status" value="1"/>
</dbReference>
<sequence>MKNDKTFKIGELSKFFNIGVDSIRYYENVGILQPYRDPESNYRYYTVEHFRRMALIRELLGLGFSTEKIRQFVTDQNVNKTKHMLSAELSAIDEQLRRLAYTKKHLKTRLDSINSMMDQYDNEQIRELSLKQRRCIMVKDHNIPDNLVDYYLIQYMNQTKQYVGTIGICDCYTLDLENSNPDSDYYKTKNVFFYSDSFMKAECNYTLPEGVYLSILYKGHLKKTRQLLPTMYHYAGEHQYVPNGDPIEFCYIDEYETSIEDEYLIEIQLPVKSV</sequence>
<dbReference type="Pfam" id="PF06445">
    <property type="entry name" value="GyrI-like"/>
    <property type="match status" value="1"/>
</dbReference>
<dbReference type="Gene3D" id="1.10.1660.10">
    <property type="match status" value="1"/>
</dbReference>
<reference evidence="6 7" key="1">
    <citation type="submission" date="2016-11" db="EMBL/GenBank/DDBJ databases">
        <authorList>
            <person name="Jaros S."/>
            <person name="Januszkiewicz K."/>
            <person name="Wedrychowicz H."/>
        </authorList>
    </citation>
    <scope>NUCLEOTIDE SEQUENCE [LARGE SCALE GENOMIC DNA]</scope>
    <source>
        <strain evidence="6 7">DSM 17459</strain>
    </source>
</reference>
<gene>
    <name evidence="6" type="ORF">SAMN02745158_00257</name>
</gene>
<keyword evidence="3 6" id="KW-0238">DNA-binding</keyword>
<dbReference type="RefSeq" id="WP_072848413.1">
    <property type="nucleotide sequence ID" value="NZ_FQVI01000001.1"/>
</dbReference>
<dbReference type="STRING" id="1122155.SAMN02745158_00257"/>
<dbReference type="SMART" id="SM00422">
    <property type="entry name" value="HTH_MERR"/>
    <property type="match status" value="1"/>
</dbReference>
<organism evidence="6 7">
    <name type="scientific">Lactonifactor longoviformis DSM 17459</name>
    <dbReference type="NCBI Taxonomy" id="1122155"/>
    <lineage>
        <taxon>Bacteria</taxon>
        <taxon>Bacillati</taxon>
        <taxon>Bacillota</taxon>
        <taxon>Clostridia</taxon>
        <taxon>Eubacteriales</taxon>
        <taxon>Clostridiaceae</taxon>
        <taxon>Lactonifactor</taxon>
    </lineage>
</organism>
<evidence type="ECO:0000256" key="2">
    <source>
        <dbReference type="ARBA" id="ARBA00023015"/>
    </source>
</evidence>
<dbReference type="Proteomes" id="UP000184245">
    <property type="component" value="Unassembled WGS sequence"/>
</dbReference>
<proteinExistence type="predicted"/>
<keyword evidence="1" id="KW-0678">Repressor</keyword>
<dbReference type="Pfam" id="PF13411">
    <property type="entry name" value="MerR_1"/>
    <property type="match status" value="1"/>
</dbReference>
<dbReference type="Gene3D" id="3.20.80.10">
    <property type="entry name" value="Regulatory factor, effector binding domain"/>
    <property type="match status" value="1"/>
</dbReference>
<keyword evidence="4" id="KW-0804">Transcription</keyword>
<dbReference type="InterPro" id="IPR000551">
    <property type="entry name" value="MerR-type_HTH_dom"/>
</dbReference>
<protein>
    <submittedName>
        <fullName evidence="6">DNA-binding transcriptional regulator, MerR family</fullName>
    </submittedName>
</protein>
<dbReference type="InterPro" id="IPR047057">
    <property type="entry name" value="MerR_fam"/>
</dbReference>
<dbReference type="AlphaFoldDB" id="A0A1M4STN8"/>
<dbReference type="GO" id="GO:0003677">
    <property type="term" value="F:DNA binding"/>
    <property type="evidence" value="ECO:0007669"/>
    <property type="project" value="UniProtKB-KW"/>
</dbReference>
<accession>A0A1M4STN8</accession>
<evidence type="ECO:0000313" key="7">
    <source>
        <dbReference type="Proteomes" id="UP000184245"/>
    </source>
</evidence>
<name>A0A1M4STN8_9CLOT</name>
<dbReference type="PANTHER" id="PTHR30204">
    <property type="entry name" value="REDOX-CYCLING DRUG-SENSING TRANSCRIPTIONAL ACTIVATOR SOXR"/>
    <property type="match status" value="1"/>
</dbReference>
<dbReference type="PANTHER" id="PTHR30204:SF69">
    <property type="entry name" value="MERR-FAMILY TRANSCRIPTIONAL REGULATOR"/>
    <property type="match status" value="1"/>
</dbReference>
<evidence type="ECO:0000256" key="1">
    <source>
        <dbReference type="ARBA" id="ARBA00022491"/>
    </source>
</evidence>
<dbReference type="PROSITE" id="PS50937">
    <property type="entry name" value="HTH_MERR_2"/>
    <property type="match status" value="1"/>
</dbReference>
<dbReference type="GO" id="GO:0003700">
    <property type="term" value="F:DNA-binding transcription factor activity"/>
    <property type="evidence" value="ECO:0007669"/>
    <property type="project" value="InterPro"/>
</dbReference>
<keyword evidence="2" id="KW-0805">Transcription regulation</keyword>
<keyword evidence="7" id="KW-1185">Reference proteome</keyword>
<dbReference type="InterPro" id="IPR029442">
    <property type="entry name" value="GyrI-like"/>
</dbReference>
<dbReference type="InterPro" id="IPR009061">
    <property type="entry name" value="DNA-bd_dom_put_sf"/>
</dbReference>
<dbReference type="OrthoDB" id="9773308at2"/>
<evidence type="ECO:0000256" key="4">
    <source>
        <dbReference type="ARBA" id="ARBA00023163"/>
    </source>
</evidence>